<sequence>MKKFLLTLVAVVVSCVAMAANNMRSESVNGFFNIEGTYNTSAYPGNYLLLDSNDFPMKSDVVGVCLNVLPEGYHYQWLPMYGAEGVQIQVMPETRIAYISQNGKTEEFDFKVCIINESTGYPEIVRTFKFVYHKNFFGPTGHPID</sequence>
<dbReference type="PROSITE" id="PS51257">
    <property type="entry name" value="PROKAR_LIPOPROTEIN"/>
    <property type="match status" value="1"/>
</dbReference>
<name>A0AAP3BT83_9BACT</name>
<protein>
    <submittedName>
        <fullName evidence="3">Uncharacterized protein</fullName>
    </submittedName>
</protein>
<dbReference type="AlphaFoldDB" id="A0AAP3BT83"/>
<evidence type="ECO:0000313" key="2">
    <source>
        <dbReference type="EMBL" id="MCW4132737.1"/>
    </source>
</evidence>
<gene>
    <name evidence="3" type="ORF">ONS98_02675</name>
    <name evidence="2" type="ORF">ONT19_14355</name>
</gene>
<evidence type="ECO:0000313" key="3">
    <source>
        <dbReference type="EMBL" id="MCW4164145.1"/>
    </source>
</evidence>
<dbReference type="Proteomes" id="UP001209417">
    <property type="component" value="Unassembled WGS sequence"/>
</dbReference>
<evidence type="ECO:0000313" key="4">
    <source>
        <dbReference type="Proteomes" id="UP001209476"/>
    </source>
</evidence>
<feature type="chain" id="PRO_5042796849" evidence="1">
    <location>
        <begin position="20"/>
        <end position="145"/>
    </location>
</feature>
<keyword evidence="1" id="KW-0732">Signal</keyword>
<dbReference type="EMBL" id="JAPDVG010000001">
    <property type="protein sequence ID" value="MCW4132737.1"/>
    <property type="molecule type" value="Genomic_DNA"/>
</dbReference>
<comment type="caution">
    <text evidence="3">The sequence shown here is derived from an EMBL/GenBank/DDBJ whole genome shotgun (WGS) entry which is preliminary data.</text>
</comment>
<feature type="signal peptide" evidence="1">
    <location>
        <begin position="1"/>
        <end position="19"/>
    </location>
</feature>
<organism evidence="3 4">
    <name type="scientific">Segatella copri</name>
    <dbReference type="NCBI Taxonomy" id="165179"/>
    <lineage>
        <taxon>Bacteria</taxon>
        <taxon>Pseudomonadati</taxon>
        <taxon>Bacteroidota</taxon>
        <taxon>Bacteroidia</taxon>
        <taxon>Bacteroidales</taxon>
        <taxon>Prevotellaceae</taxon>
        <taxon>Segatella</taxon>
    </lineage>
</organism>
<dbReference type="RefSeq" id="WP_217755790.1">
    <property type="nucleotide sequence ID" value="NZ_DAWEAY010000084.1"/>
</dbReference>
<dbReference type="EMBL" id="JAPDUM010000001">
    <property type="protein sequence ID" value="MCW4164145.1"/>
    <property type="molecule type" value="Genomic_DNA"/>
</dbReference>
<evidence type="ECO:0000256" key="1">
    <source>
        <dbReference type="SAM" id="SignalP"/>
    </source>
</evidence>
<accession>A0AAP3BT83</accession>
<dbReference type="Proteomes" id="UP001209476">
    <property type="component" value="Unassembled WGS sequence"/>
</dbReference>
<proteinExistence type="predicted"/>
<reference evidence="3" key="1">
    <citation type="submission" date="2022-11" db="EMBL/GenBank/DDBJ databases">
        <title>Genomic repertoires linked with pathogenic potency of arthritogenic Prevotella copri isolated from the gut of rheumatoid arthritis patients.</title>
        <authorList>
            <person name="Nii T."/>
            <person name="Maeda Y."/>
            <person name="Motooka D."/>
            <person name="Naito M."/>
            <person name="Matsumoto Y."/>
            <person name="Ogawa T."/>
            <person name="Oguro-Igashira E."/>
            <person name="Kishikawa T."/>
            <person name="Yamashita M."/>
            <person name="Koizumi S."/>
            <person name="Kurakawa T."/>
            <person name="Okumura R."/>
            <person name="Kayama H."/>
            <person name="Murakami M."/>
            <person name="Sakaguchi T."/>
            <person name="Das B."/>
            <person name="Nakamura S."/>
            <person name="Okada Y."/>
            <person name="Kumanogoh A."/>
            <person name="Takeda K."/>
        </authorList>
    </citation>
    <scope>NUCLEOTIDE SEQUENCE</scope>
    <source>
        <strain evidence="2">H019-1</strain>
        <strain evidence="3">RA-N001-16</strain>
    </source>
</reference>